<sequence>MSFLKFKAGARYLTFKFLFFKFELLNLASNRRDGYSFEMT</sequence>
<dbReference type="EMBL" id="ANNJ01000005">
    <property type="protein sequence ID" value="ERJ32109.1"/>
    <property type="molecule type" value="Genomic_DNA"/>
</dbReference>
<evidence type="ECO:0000313" key="2">
    <source>
        <dbReference type="Proteomes" id="UP000016625"/>
    </source>
</evidence>
<evidence type="ECO:0000313" key="1">
    <source>
        <dbReference type="EMBL" id="ERJ32109.1"/>
    </source>
</evidence>
<dbReference type="PATRIC" id="fig|1242965.3.peg.683"/>
<name>U2GVL6_9BACT</name>
<protein>
    <submittedName>
        <fullName evidence="1">Uncharacterized protein</fullName>
    </submittedName>
</protein>
<reference evidence="1 2" key="1">
    <citation type="journal article" date="2013" name="BMC Genomics">
        <title>Comparative genomics of Campylobacter concisus isolates reveals genetic diversity and provides insights into disease association.</title>
        <authorList>
            <person name="Deshpande N.P."/>
            <person name="Kaakoush N.O."/>
            <person name="Wilkins M.R."/>
            <person name="Mitchell H.M."/>
        </authorList>
    </citation>
    <scope>NUCLEOTIDE SEQUENCE [LARGE SCALE GENOMIC DNA]</scope>
    <source>
        <strain evidence="1 2">UNSW2</strain>
    </source>
</reference>
<accession>U2GVL6</accession>
<dbReference type="Proteomes" id="UP000016625">
    <property type="component" value="Unassembled WGS sequence"/>
</dbReference>
<gene>
    <name evidence="1" type="ORF">UNSW2_427</name>
</gene>
<dbReference type="AlphaFoldDB" id="U2GVL6"/>
<comment type="caution">
    <text evidence="1">The sequence shown here is derived from an EMBL/GenBank/DDBJ whole genome shotgun (WGS) entry which is preliminary data.</text>
</comment>
<proteinExistence type="predicted"/>
<organism evidence="1 2">
    <name type="scientific">Campylobacter concisus UNSW2</name>
    <dbReference type="NCBI Taxonomy" id="1242965"/>
    <lineage>
        <taxon>Bacteria</taxon>
        <taxon>Pseudomonadati</taxon>
        <taxon>Campylobacterota</taxon>
        <taxon>Epsilonproteobacteria</taxon>
        <taxon>Campylobacterales</taxon>
        <taxon>Campylobacteraceae</taxon>
        <taxon>Campylobacter</taxon>
    </lineage>
</organism>